<gene>
    <name evidence="3" type="ORF">QJ522_05115</name>
</gene>
<protein>
    <recommendedName>
        <fullName evidence="5">Prepilin-type N-terminal cleavage/methylation domain-containing protein</fullName>
    </recommendedName>
</protein>
<evidence type="ECO:0000313" key="4">
    <source>
        <dbReference type="Proteomes" id="UP001431776"/>
    </source>
</evidence>
<organism evidence="3 4">
    <name type="scientific">Anaerobaca lacustris</name>
    <dbReference type="NCBI Taxonomy" id="3044600"/>
    <lineage>
        <taxon>Bacteria</taxon>
        <taxon>Pseudomonadati</taxon>
        <taxon>Planctomycetota</taxon>
        <taxon>Phycisphaerae</taxon>
        <taxon>Sedimentisphaerales</taxon>
        <taxon>Anaerobacaceae</taxon>
        <taxon>Anaerobaca</taxon>
    </lineage>
</organism>
<evidence type="ECO:0000256" key="2">
    <source>
        <dbReference type="SAM" id="Phobius"/>
    </source>
</evidence>
<accession>A0AAW6TUW5</accession>
<sequence length="267" mass="29347">MKTANRQPGFRRGYSLGEMLAALVIGAMVLTAILGVYGQANRAAEAVLDKIETPALATEVLQRIAEDLDRTLGADDNVTVQIRNGFDNGFVTAELIVRRILKDAENKEQTLEEIVWRGAYDHQGAVPGLAIYRSRTGVGFEDKLLDARRENWESDYTFVPLCGGVTYFRIEVPREEGAVDRWPGPAPPPGVRVTLSFARPYETVRGTLDVLDEEKISRTIAIDRIRAIRFGPTGPDAGAANAEDTQAEQGSRDGRGNVQPILPTRVR</sequence>
<proteinExistence type="predicted"/>
<feature type="region of interest" description="Disordered" evidence="1">
    <location>
        <begin position="232"/>
        <end position="267"/>
    </location>
</feature>
<comment type="caution">
    <text evidence="3">The sequence shown here is derived from an EMBL/GenBank/DDBJ whole genome shotgun (WGS) entry which is preliminary data.</text>
</comment>
<reference evidence="3" key="1">
    <citation type="submission" date="2023-05" db="EMBL/GenBank/DDBJ databases">
        <title>Anaerotaeda fermentans gen. nov., sp. nov., a novel anaerobic planctomycete of the new family within the order Sedimentisphaerales isolated from Taman Peninsula, Russia.</title>
        <authorList>
            <person name="Khomyakova M.A."/>
            <person name="Merkel A.Y."/>
            <person name="Slobodkin A.I."/>
        </authorList>
    </citation>
    <scope>NUCLEOTIDE SEQUENCE</scope>
    <source>
        <strain evidence="3">M17dextr</strain>
    </source>
</reference>
<feature type="transmembrane region" description="Helical" evidence="2">
    <location>
        <begin position="20"/>
        <end position="40"/>
    </location>
</feature>
<dbReference type="AlphaFoldDB" id="A0AAW6TUW5"/>
<dbReference type="RefSeq" id="WP_349243820.1">
    <property type="nucleotide sequence ID" value="NZ_JASCXX010000004.1"/>
</dbReference>
<name>A0AAW6TUW5_9BACT</name>
<keyword evidence="2" id="KW-1133">Transmembrane helix</keyword>
<evidence type="ECO:0000313" key="3">
    <source>
        <dbReference type="EMBL" id="MDI6448415.1"/>
    </source>
</evidence>
<dbReference type="Proteomes" id="UP001431776">
    <property type="component" value="Unassembled WGS sequence"/>
</dbReference>
<keyword evidence="2" id="KW-0472">Membrane</keyword>
<evidence type="ECO:0008006" key="5">
    <source>
        <dbReference type="Google" id="ProtNLM"/>
    </source>
</evidence>
<keyword evidence="4" id="KW-1185">Reference proteome</keyword>
<evidence type="ECO:0000256" key="1">
    <source>
        <dbReference type="SAM" id="MobiDB-lite"/>
    </source>
</evidence>
<keyword evidence="2" id="KW-0812">Transmembrane</keyword>
<dbReference type="EMBL" id="JASCXX010000004">
    <property type="protein sequence ID" value="MDI6448415.1"/>
    <property type="molecule type" value="Genomic_DNA"/>
</dbReference>